<dbReference type="AlphaFoldDB" id="A0A447CZ40"/>
<sequence>MSEPQAQQSGVTVLIVEDEPLVLDMISQELTDQGFAVLEADTAEAALSIIQSGQPVDVLFTDIRLPGEMDGWRLAATVREQKPELPVIYATGYTVERASQVPGSVFLKKPYRPSAIAETIRSLMAGEGGGNGSAN</sequence>
<dbReference type="OrthoDB" id="9784719at2"/>
<dbReference type="EMBL" id="UWOC01000172">
    <property type="protein sequence ID" value="VCU10567.1"/>
    <property type="molecule type" value="Genomic_DNA"/>
</dbReference>
<accession>A0A447CZ40</accession>
<dbReference type="Pfam" id="PF00072">
    <property type="entry name" value="Response_reg"/>
    <property type="match status" value="1"/>
</dbReference>
<dbReference type="InterPro" id="IPR001789">
    <property type="entry name" value="Sig_transdc_resp-reg_receiver"/>
</dbReference>
<keyword evidence="6" id="KW-1185">Reference proteome</keyword>
<evidence type="ECO:0000256" key="2">
    <source>
        <dbReference type="PROSITE-ProRule" id="PRU00169"/>
    </source>
</evidence>
<dbReference type="Gene3D" id="3.40.50.2300">
    <property type="match status" value="1"/>
</dbReference>
<keyword evidence="1 2" id="KW-0597">Phosphoprotein</keyword>
<feature type="domain" description="Response regulatory" evidence="3">
    <location>
        <begin position="12"/>
        <end position="124"/>
    </location>
</feature>
<reference evidence="6" key="1">
    <citation type="submission" date="2018-10" db="EMBL/GenBank/DDBJ databases">
        <authorList>
            <person name="Peiro R."/>
            <person name="Begona"/>
            <person name="Cbmso G."/>
            <person name="Lopez M."/>
            <person name="Gonzalez S."/>
            <person name="Sacristan E."/>
            <person name="Castillo E."/>
        </authorList>
    </citation>
    <scope>NUCLEOTIDE SEQUENCE [LARGE SCALE GENOMIC DNA]</scope>
</reference>
<dbReference type="PANTHER" id="PTHR44591:SF18">
    <property type="entry name" value="REGULATORY PROTEIN"/>
    <property type="match status" value="1"/>
</dbReference>
<feature type="modified residue" description="4-aspartylphosphate" evidence="2">
    <location>
        <position position="62"/>
    </location>
</feature>
<dbReference type="GO" id="GO:0000160">
    <property type="term" value="P:phosphorelay signal transduction system"/>
    <property type="evidence" value="ECO:0007669"/>
    <property type="project" value="InterPro"/>
</dbReference>
<evidence type="ECO:0000313" key="5">
    <source>
        <dbReference type="EMBL" id="VCU10567.1"/>
    </source>
</evidence>
<dbReference type="InterPro" id="IPR050595">
    <property type="entry name" value="Bact_response_regulator"/>
</dbReference>
<protein>
    <submittedName>
        <fullName evidence="5">Blue-light-activated protein</fullName>
    </submittedName>
    <submittedName>
        <fullName evidence="4">Response regulator</fullName>
    </submittedName>
</protein>
<dbReference type="EMBL" id="WNKV01000006">
    <property type="protein sequence ID" value="MTW16508.1"/>
    <property type="molecule type" value="Genomic_DNA"/>
</dbReference>
<evidence type="ECO:0000313" key="7">
    <source>
        <dbReference type="Proteomes" id="UP000438991"/>
    </source>
</evidence>
<dbReference type="SUPFAM" id="SSF52172">
    <property type="entry name" value="CheY-like"/>
    <property type="match status" value="1"/>
</dbReference>
<name>A0A447CZ40_9BRAD</name>
<dbReference type="InterPro" id="IPR011006">
    <property type="entry name" value="CheY-like_superfamily"/>
</dbReference>
<dbReference type="RefSeq" id="WP_129610659.1">
    <property type="nucleotide sequence ID" value="NZ_UWOC01000172.1"/>
</dbReference>
<dbReference type="PROSITE" id="PS50110">
    <property type="entry name" value="RESPONSE_REGULATORY"/>
    <property type="match status" value="1"/>
</dbReference>
<dbReference type="SMART" id="SM00448">
    <property type="entry name" value="REC"/>
    <property type="match status" value="1"/>
</dbReference>
<proteinExistence type="predicted"/>
<reference evidence="5" key="2">
    <citation type="submission" date="2018-10" db="EMBL/GenBank/DDBJ databases">
        <authorList>
            <person name="Peiro R."/>
            <person name="Begona"/>
            <person name="Cbmso G."/>
            <person name="Lopez M."/>
            <person name="Gonzalez S."/>
            <person name="Sacristan E."/>
            <person name="Castillo E."/>
        </authorList>
    </citation>
    <scope>NUCLEOTIDE SEQUENCE</scope>
    <source>
        <strain evidence="5">Rhod_genome</strain>
    </source>
</reference>
<evidence type="ECO:0000256" key="1">
    <source>
        <dbReference type="ARBA" id="ARBA00022553"/>
    </source>
</evidence>
<organism evidence="5 6">
    <name type="scientific">Rhodoplanes serenus</name>
    <dbReference type="NCBI Taxonomy" id="200615"/>
    <lineage>
        <taxon>Bacteria</taxon>
        <taxon>Pseudomonadati</taxon>
        <taxon>Pseudomonadota</taxon>
        <taxon>Alphaproteobacteria</taxon>
        <taxon>Hyphomicrobiales</taxon>
        <taxon>Nitrobacteraceae</taxon>
        <taxon>Rhodoplanes</taxon>
    </lineage>
</organism>
<evidence type="ECO:0000259" key="3">
    <source>
        <dbReference type="PROSITE" id="PS50110"/>
    </source>
</evidence>
<evidence type="ECO:0000313" key="4">
    <source>
        <dbReference type="EMBL" id="MTW16508.1"/>
    </source>
</evidence>
<reference evidence="4 7" key="3">
    <citation type="submission" date="2019-11" db="EMBL/GenBank/DDBJ databases">
        <title>Whole-genome sequence of Rhodoplanes serenus DSM 18633, type strain.</title>
        <authorList>
            <person name="Kyndt J.A."/>
            <person name="Meyer T.E."/>
        </authorList>
    </citation>
    <scope>NUCLEOTIDE SEQUENCE [LARGE SCALE GENOMIC DNA]</scope>
    <source>
        <strain evidence="4 7">DSM 18633</strain>
    </source>
</reference>
<dbReference type="Proteomes" id="UP000438991">
    <property type="component" value="Unassembled WGS sequence"/>
</dbReference>
<gene>
    <name evidence="4" type="ORF">GJ689_09810</name>
    <name evidence="5" type="ORF">RHODGE_RHODGE_03766</name>
</gene>
<comment type="caution">
    <text evidence="5">The sequence shown here is derived from an EMBL/GenBank/DDBJ whole genome shotgun (WGS) entry which is preliminary data.</text>
</comment>
<dbReference type="PANTHER" id="PTHR44591">
    <property type="entry name" value="STRESS RESPONSE REGULATOR PROTEIN 1"/>
    <property type="match status" value="1"/>
</dbReference>
<dbReference type="Proteomes" id="UP000289200">
    <property type="component" value="Unassembled WGS sequence"/>
</dbReference>
<evidence type="ECO:0000313" key="6">
    <source>
        <dbReference type="Proteomes" id="UP000289200"/>
    </source>
</evidence>